<evidence type="ECO:0000313" key="1">
    <source>
        <dbReference type="EMBL" id="KAH7834927.1"/>
    </source>
</evidence>
<proteinExistence type="predicted"/>
<gene>
    <name evidence="1" type="ORF">Vadar_021018</name>
</gene>
<organism evidence="1 2">
    <name type="scientific">Vaccinium darrowii</name>
    <dbReference type="NCBI Taxonomy" id="229202"/>
    <lineage>
        <taxon>Eukaryota</taxon>
        <taxon>Viridiplantae</taxon>
        <taxon>Streptophyta</taxon>
        <taxon>Embryophyta</taxon>
        <taxon>Tracheophyta</taxon>
        <taxon>Spermatophyta</taxon>
        <taxon>Magnoliopsida</taxon>
        <taxon>eudicotyledons</taxon>
        <taxon>Gunneridae</taxon>
        <taxon>Pentapetalae</taxon>
        <taxon>asterids</taxon>
        <taxon>Ericales</taxon>
        <taxon>Ericaceae</taxon>
        <taxon>Vaccinioideae</taxon>
        <taxon>Vaccinieae</taxon>
        <taxon>Vaccinium</taxon>
    </lineage>
</organism>
<protein>
    <submittedName>
        <fullName evidence="1">Uncharacterized protein</fullName>
    </submittedName>
</protein>
<reference evidence="1 2" key="1">
    <citation type="journal article" date="2021" name="Hortic Res">
        <title>High-quality reference genome and annotation aids understanding of berry development for evergreen blueberry (Vaccinium darrowii).</title>
        <authorList>
            <person name="Yu J."/>
            <person name="Hulse-Kemp A.M."/>
            <person name="Babiker E."/>
            <person name="Staton M."/>
        </authorList>
    </citation>
    <scope>NUCLEOTIDE SEQUENCE [LARGE SCALE GENOMIC DNA]</scope>
    <source>
        <strain evidence="2">cv. NJ 8807/NJ 8810</strain>
        <tissue evidence="1">Young leaf</tissue>
    </source>
</reference>
<accession>A0ACB7X2D8</accession>
<dbReference type="EMBL" id="CM037152">
    <property type="protein sequence ID" value="KAH7834927.1"/>
    <property type="molecule type" value="Genomic_DNA"/>
</dbReference>
<evidence type="ECO:0000313" key="2">
    <source>
        <dbReference type="Proteomes" id="UP000828048"/>
    </source>
</evidence>
<dbReference type="Proteomes" id="UP000828048">
    <property type="component" value="Chromosome 2"/>
</dbReference>
<keyword evidence="2" id="KW-1185">Reference proteome</keyword>
<name>A0ACB7X2D8_9ERIC</name>
<comment type="caution">
    <text evidence="1">The sequence shown here is derived from an EMBL/GenBank/DDBJ whole genome shotgun (WGS) entry which is preliminary data.</text>
</comment>
<sequence>MAKVGGELLHPYVTVFLSGFAAVVVVPGITDVTMSALCPGVDECSLAIYLSGFQQAITGVGTVLMLPLIGSLSDVYGRKALLTLPMTLSIIPLVILAYNRTTSFFYAYYVAKTLTAVISEGSVLCLSLAYVADNVAEGQRASAFGIVSGMMYATFVAGTFAARFLSTPQTFQVGAVVSMIAVVYMRIFLKDDFTIKSNTTDSLKHPILTTEAEEEEEETTPSTGSESSKEVGVFKKIPSPNDLLCLLKTSKTISQAAVVAFFNSLADGGLQASALYFFKARFHFTKNQYADLMLIMGIAGTVSQMIFMPLLAPVIREEKLLSIALFVGFLSMLMNSIAWSIWIPYVVAGFAMFSSFASPCLRSIVSKQVGPNEQGIAQGCISGISSFANIISPFIFSPLTDLFLSKRAPFYFPGFSIMCSGFATMIAFIPSLLIRTVPPTTNKKVSCNNCEA</sequence>